<feature type="compositionally biased region" description="Acidic residues" evidence="1">
    <location>
        <begin position="908"/>
        <end position="924"/>
    </location>
</feature>
<keyword evidence="3" id="KW-1185">Reference proteome</keyword>
<sequence>METTAAGSPPITTTVAASARSCSESFQNCLNKAAKIHHRELSLVEDQHARFAIWAANIRVFSAGRDSLDHRLREASDVQDAVIGLLQALDYKIQSCSKILEPIAEKTQEKVPEKPQDDILEKPQEEVLEKVPEDLNQAIEAISKELTLLHKFTNTIRRASKEKQNVEAEKSFKIKDDKGNDAEPFLHQLFSNQIRDRFPGVSDNIQQRLANSMVLRRKRILYRRKRYDKKPIRPPELPLPPRVSAPKVKPNVGVQRQPIKQQTAPAPTPSTVPSVPQTATTLVAEKFQQAAAPSVISVSKTVALSSHDQLQFPPAPCGALMKRYRRFKKDQEEQLKVMLGDIPGYFGPKAPPAPGARDAVRKHRASHKQTLDDYWDDCLRAVGEVVCQFCFYALPVRDVVQESKWRLHVKNDLDPYVCLFEKCDTPETLYNHSDAWIKHMKQHAMRWRCTSKSHPAVVCDTKDQYIDHMKTSHGGKFNDAQLSVLADRSGRATGPLFTSCPLCGVEEVKGGMEEHIVGHMRFLALKSLPATKEEELDDDSGSDDSAAKPHTRSTIDNDRERYTPFDPDDLFHLLNSNRQHDESIDFIDETVFADVPDDQWRLFEWGFIPSSHGTELDYNGDPIVLAFLFSATGMRSTGEVDSAGRPTFWADPDCAICLAPASVLCDCEAKGLDLAISQQEHRIFEPMRKRARDWVRKKAKTFINSEFKTYVESEDFKTYVKGGESAAEDKDAASGLPRQETNEAWAANVLRYPDTLEHFFGLVEYTLPNDGDPAVTDPKPRPPHSIFPRPRGTRQRHSYGERPSYREEPSWRSLASSDWSPQSSRVSSPRNRSTTSSPPPGDPEDSTSASHRNKPADQTTGAMRNNQDALSEGDGPAVKDPPPRSNSRPRVLGSHVADDIVDNGSESYIDEVDEVDNDSDWDADHDEHDKTNKYDGCDSKMEGLNDLPPFSSDNPRSSHADLPKPTIKVSPLRTSNSSAPYQREPGEGKRPSYSPRTTRHFVSYVEDVEESDYSDSILANTGSKRSSGQGRYRQDFYARSSLNSPRYTSDGHYDTEDARDKSAPVPNHGVKRERHYNVEGVQYSTYPTYPASMKGQSPHDSALGRPNDDGRGSPSSSPDRLDENQEEIEERTEEKTEARTEEKAEDSREH</sequence>
<feature type="region of interest" description="Disordered" evidence="1">
    <location>
        <begin position="771"/>
        <end position="1150"/>
    </location>
</feature>
<feature type="region of interest" description="Disordered" evidence="1">
    <location>
        <begin position="533"/>
        <end position="562"/>
    </location>
</feature>
<reference evidence="2 3" key="1">
    <citation type="submission" date="2017-06" db="EMBL/GenBank/DDBJ databases">
        <title>Cmopartive genomic analysis of Ambrosia Fusariam Clade fungi.</title>
        <authorList>
            <person name="Stajich J.E."/>
            <person name="Carrillo J."/>
            <person name="Kijimoto T."/>
            <person name="Eskalen A."/>
            <person name="O'Donnell K."/>
            <person name="Kasson M."/>
        </authorList>
    </citation>
    <scope>NUCLEOTIDE SEQUENCE [LARGE SCALE GENOMIC DNA]</scope>
    <source>
        <strain evidence="2 3">NRRL 20438</strain>
    </source>
</reference>
<feature type="compositionally biased region" description="Basic and acidic residues" evidence="1">
    <location>
        <begin position="553"/>
        <end position="562"/>
    </location>
</feature>
<dbReference type="Proteomes" id="UP000288429">
    <property type="component" value="Unassembled WGS sequence"/>
</dbReference>
<name>A0A428SRB7_9HYPO</name>
<feature type="compositionally biased region" description="Polar residues" evidence="1">
    <location>
        <begin position="1017"/>
        <end position="1029"/>
    </location>
</feature>
<feature type="region of interest" description="Disordered" evidence="1">
    <location>
        <begin position="231"/>
        <end position="275"/>
    </location>
</feature>
<evidence type="ECO:0000313" key="3">
    <source>
        <dbReference type="Proteomes" id="UP000288429"/>
    </source>
</evidence>
<dbReference type="PANTHER" id="PTHR35391:SF7">
    <property type="entry name" value="C2H2-TYPE DOMAIN-CONTAINING PROTEIN"/>
    <property type="match status" value="1"/>
</dbReference>
<dbReference type="EMBL" id="NIZV01000385">
    <property type="protein sequence ID" value="RSL92335.1"/>
    <property type="molecule type" value="Genomic_DNA"/>
</dbReference>
<feature type="compositionally biased region" description="Basic and acidic residues" evidence="1">
    <location>
        <begin position="798"/>
        <end position="810"/>
    </location>
</feature>
<feature type="compositionally biased region" description="Pro residues" evidence="1">
    <location>
        <begin position="234"/>
        <end position="243"/>
    </location>
</feature>
<feature type="compositionally biased region" description="Polar residues" evidence="1">
    <location>
        <begin position="846"/>
        <end position="869"/>
    </location>
</feature>
<comment type="caution">
    <text evidence="2">The sequence shown here is derived from an EMBL/GenBank/DDBJ whole genome shotgun (WGS) entry which is preliminary data.</text>
</comment>
<dbReference type="PANTHER" id="PTHR35391">
    <property type="entry name" value="C2H2-TYPE DOMAIN-CONTAINING PROTEIN-RELATED"/>
    <property type="match status" value="1"/>
</dbReference>
<evidence type="ECO:0008006" key="4">
    <source>
        <dbReference type="Google" id="ProtNLM"/>
    </source>
</evidence>
<evidence type="ECO:0000313" key="2">
    <source>
        <dbReference type="EMBL" id="RSL92335.1"/>
    </source>
</evidence>
<gene>
    <name evidence="2" type="ORF">CDV31_015198</name>
</gene>
<feature type="compositionally biased region" description="Basic and acidic residues" evidence="1">
    <location>
        <begin position="1132"/>
        <end position="1150"/>
    </location>
</feature>
<accession>A0A428SRB7</accession>
<organism evidence="2 3">
    <name type="scientific">Fusarium ambrosium</name>
    <dbReference type="NCBI Taxonomy" id="131363"/>
    <lineage>
        <taxon>Eukaryota</taxon>
        <taxon>Fungi</taxon>
        <taxon>Dikarya</taxon>
        <taxon>Ascomycota</taxon>
        <taxon>Pezizomycotina</taxon>
        <taxon>Sordariomycetes</taxon>
        <taxon>Hypocreomycetidae</taxon>
        <taxon>Hypocreales</taxon>
        <taxon>Nectriaceae</taxon>
        <taxon>Fusarium</taxon>
        <taxon>Fusarium solani species complex</taxon>
    </lineage>
</organism>
<dbReference type="AlphaFoldDB" id="A0A428SRB7"/>
<feature type="compositionally biased region" description="Basic and acidic residues" evidence="1">
    <location>
        <begin position="1049"/>
        <end position="1062"/>
    </location>
</feature>
<evidence type="ECO:0000256" key="1">
    <source>
        <dbReference type="SAM" id="MobiDB-lite"/>
    </source>
</evidence>
<feature type="compositionally biased region" description="Basic and acidic residues" evidence="1">
    <location>
        <begin position="925"/>
        <end position="943"/>
    </location>
</feature>
<protein>
    <recommendedName>
        <fullName evidence="4">C2H2-type domain-containing protein</fullName>
    </recommendedName>
</protein>
<feature type="compositionally biased region" description="Low complexity" evidence="1">
    <location>
        <begin position="261"/>
        <end position="275"/>
    </location>
</feature>
<proteinExistence type="predicted"/>
<feature type="compositionally biased region" description="Low complexity" evidence="1">
    <location>
        <begin position="816"/>
        <end position="836"/>
    </location>
</feature>